<dbReference type="STRING" id="1472767.AOX59_18080"/>
<evidence type="ECO:0000313" key="2">
    <source>
        <dbReference type="EMBL" id="ALX50318.1"/>
    </source>
</evidence>
<gene>
    <name evidence="2" type="ORF">AOX59_18080</name>
</gene>
<protein>
    <recommendedName>
        <fullName evidence="4">Holin-like toxin</fullName>
    </recommendedName>
</protein>
<dbReference type="Proteomes" id="UP000050331">
    <property type="component" value="Chromosome"/>
</dbReference>
<dbReference type="AlphaFoldDB" id="A0A0U4FNT4"/>
<evidence type="ECO:0008006" key="4">
    <source>
        <dbReference type="Google" id="ProtNLM"/>
    </source>
</evidence>
<proteinExistence type="predicted"/>
<sequence>MNGMKTNICSHFWVILCYTTNQGLFFQTGTAADISLLLKGVRLLGMFEVFMVLIGFGTLLVGLLALIVEMINRK</sequence>
<feature type="transmembrane region" description="Helical" evidence="1">
    <location>
        <begin position="47"/>
        <end position="68"/>
    </location>
</feature>
<organism evidence="2 3">
    <name type="scientific">Lentibacillus amyloliquefaciens</name>
    <dbReference type="NCBI Taxonomy" id="1472767"/>
    <lineage>
        <taxon>Bacteria</taxon>
        <taxon>Bacillati</taxon>
        <taxon>Bacillota</taxon>
        <taxon>Bacilli</taxon>
        <taxon>Bacillales</taxon>
        <taxon>Bacillaceae</taxon>
        <taxon>Lentibacillus</taxon>
    </lineage>
</organism>
<dbReference type="Pfam" id="PF16935">
    <property type="entry name" value="Hol_Tox"/>
    <property type="match status" value="1"/>
</dbReference>
<dbReference type="EMBL" id="CP013862">
    <property type="protein sequence ID" value="ALX50318.1"/>
    <property type="molecule type" value="Genomic_DNA"/>
</dbReference>
<keyword evidence="1" id="KW-0812">Transmembrane</keyword>
<dbReference type="KEGG" id="lao:AOX59_18080"/>
<keyword evidence="1" id="KW-0472">Membrane</keyword>
<keyword evidence="3" id="KW-1185">Reference proteome</keyword>
<keyword evidence="1" id="KW-1133">Transmembrane helix</keyword>
<evidence type="ECO:0000256" key="1">
    <source>
        <dbReference type="SAM" id="Phobius"/>
    </source>
</evidence>
<name>A0A0U4FNT4_9BACI</name>
<evidence type="ECO:0000313" key="3">
    <source>
        <dbReference type="Proteomes" id="UP000050331"/>
    </source>
</evidence>
<accession>A0A0U4FNT4</accession>
<dbReference type="InterPro" id="IPR031616">
    <property type="entry name" value="BsrE-like"/>
</dbReference>
<reference evidence="2 3" key="1">
    <citation type="submission" date="2016-01" db="EMBL/GenBank/DDBJ databases">
        <title>Complete genome sequence of strain Lentibacillus amyloliquefaciens LAM0015T isolated from saline sediment.</title>
        <authorList>
            <person name="Wang J.-L."/>
            <person name="He M.-X."/>
        </authorList>
    </citation>
    <scope>NUCLEOTIDE SEQUENCE [LARGE SCALE GENOMIC DNA]</scope>
    <source>
        <strain evidence="2 3">LAM0015</strain>
    </source>
</reference>